<dbReference type="SUPFAM" id="SSF52743">
    <property type="entry name" value="Subtilisin-like"/>
    <property type="match status" value="1"/>
</dbReference>
<evidence type="ECO:0000313" key="2">
    <source>
        <dbReference type="EMBL" id="SNT74970.1"/>
    </source>
</evidence>
<dbReference type="InterPro" id="IPR036852">
    <property type="entry name" value="Peptidase_S8/S53_dom_sf"/>
</dbReference>
<proteinExistence type="predicted"/>
<evidence type="ECO:0000313" key="3">
    <source>
        <dbReference type="Proteomes" id="UP000198307"/>
    </source>
</evidence>
<evidence type="ECO:0008006" key="4">
    <source>
        <dbReference type="Google" id="ProtNLM"/>
    </source>
</evidence>
<sequence length="583" mass="62692">MIAQALISAFEQFLDDPAGVLPEDAINPAPQEFDESDLADPALGYLSDDALPDPERGCIIGIIDDAIPFAHERLRLCNGASRVAATWIQDARFQPGGTGGDLPSGIELRGADIDVWLARARAGEIPGEDAIYRLSGVLDMARQTTPSTAYAAGHGAAVAMLAAGFSPDDPAGRNHPVIAVNLPPKVTEDSMGTLSPVSILASILFIITRARRLCRFIERRRELPAGSVRLPVVINLSFGLTAGARDGSSLLEQFMDAVSVQGAGDLGPIRFVLPTGNHRLARLHGRLKPGEDLGWRLPPDDRTVTGLEVWGPVRDGLPEDKLQITLTPPGLAGATTAFTAPWQFSLMKDPQGREIARAYYTPRYLGGGSWREGVTIIVMPTCPEHLSEPFAPAGEWRIAIAAHSPDAEYQLGVQRDEVIRGFHREARQSWLFDPQYRLYDEAGRLVETDAQNGGTPNVLRRGTMNAYAGGQYSLRAGAVDQKKMHLAPYCSLLHDEEGGDCLAVVDRAITQPGMLTSGRGSGSFGLMSGTSMAAPQFSRWLAQQLAAGESVADRDAIRSLAESQSDMPAPTPVLPHSPEFPNF</sequence>
<protein>
    <recommendedName>
        <fullName evidence="4">Subtilase family protein</fullName>
    </recommendedName>
</protein>
<dbReference type="AlphaFoldDB" id="A0A239PXR6"/>
<dbReference type="Proteomes" id="UP000198307">
    <property type="component" value="Unassembled WGS sequence"/>
</dbReference>
<dbReference type="RefSeq" id="WP_089344805.1">
    <property type="nucleotide sequence ID" value="NZ_CP067129.1"/>
</dbReference>
<feature type="region of interest" description="Disordered" evidence="1">
    <location>
        <begin position="560"/>
        <end position="583"/>
    </location>
</feature>
<dbReference type="OrthoDB" id="8010691at2"/>
<dbReference type="GO" id="GO:0004252">
    <property type="term" value="F:serine-type endopeptidase activity"/>
    <property type="evidence" value="ECO:0007669"/>
    <property type="project" value="InterPro"/>
</dbReference>
<dbReference type="EMBL" id="FZQB01000009">
    <property type="protein sequence ID" value="SNT74970.1"/>
    <property type="molecule type" value="Genomic_DNA"/>
</dbReference>
<dbReference type="GO" id="GO:0006508">
    <property type="term" value="P:proteolysis"/>
    <property type="evidence" value="ECO:0007669"/>
    <property type="project" value="InterPro"/>
</dbReference>
<organism evidence="2 3">
    <name type="scientific">Paracoccus seriniphilus</name>
    <dbReference type="NCBI Taxonomy" id="184748"/>
    <lineage>
        <taxon>Bacteria</taxon>
        <taxon>Pseudomonadati</taxon>
        <taxon>Pseudomonadota</taxon>
        <taxon>Alphaproteobacteria</taxon>
        <taxon>Rhodobacterales</taxon>
        <taxon>Paracoccaceae</taxon>
        <taxon>Paracoccus</taxon>
    </lineage>
</organism>
<reference evidence="2 3" key="1">
    <citation type="submission" date="2017-07" db="EMBL/GenBank/DDBJ databases">
        <authorList>
            <person name="Sun Z.S."/>
            <person name="Albrecht U."/>
            <person name="Echele G."/>
            <person name="Lee C.C."/>
        </authorList>
    </citation>
    <scope>NUCLEOTIDE SEQUENCE [LARGE SCALE GENOMIC DNA]</scope>
    <source>
        <strain evidence="2 3">DSM 14827</strain>
    </source>
</reference>
<name>A0A239PXR6_9RHOB</name>
<evidence type="ECO:0000256" key="1">
    <source>
        <dbReference type="SAM" id="MobiDB-lite"/>
    </source>
</evidence>
<gene>
    <name evidence="2" type="ORF">SAMN05444959_10951</name>
</gene>
<keyword evidence="3" id="KW-1185">Reference proteome</keyword>
<dbReference type="Gene3D" id="3.40.50.200">
    <property type="entry name" value="Peptidase S8/S53 domain"/>
    <property type="match status" value="2"/>
</dbReference>
<accession>A0A239PXR6</accession>